<dbReference type="Proteomes" id="UP000236546">
    <property type="component" value="Unassembled WGS sequence"/>
</dbReference>
<dbReference type="GO" id="GO:0004725">
    <property type="term" value="F:protein tyrosine phosphatase activity"/>
    <property type="evidence" value="ECO:0007669"/>
    <property type="project" value="UniProtKB-EC"/>
</dbReference>
<sequence length="976" mass="108316">MLSTPPLDHQAQAMHDSRAGDRTPVHYTLKTNAPITSHSHSLSLSRAGMNGGKSTTPISSPRPSHSVGQNHPPKLSPHRPEMRPSSPNYFGLVVNNDSAHDPRESSGLGNNWSPASSSVKSFAAALPKPITLESNQELEFEAFRRQVDLNRGTSFALSTSQYIQPNPAPKRPQAPRWHTHASDTGSESSFPRALSSARDHPPSRMDIDQVSLQDSAYMSSESKRNSEASLPTMQFPGSIPRFESPRPMDPAQSRTTLTRAEDRDPRLSVMEHRPEPPSPQMSDIRRSVTMPTKIEPGQPSMISAAALKELIEKEDDESVLLLDIRSSANYAASRIRGALNLCIPTTLLKRATYNTEKLQQTFQNNDVAGEKFSTWRDVSWIIVYDARSSDNRDTVAAQNMIKKFTNEGFLGETGILRGGFQGLLNTNPDMIDTSSSASSKSNGGPGPIGGGLAPVIGGVMLPTTKNPFFSNIRQNMDLADGVGQRDVSWPQGLEPEELPQWLREAADQPDHGKKVSDRFLQIEQDEKTRMQNAYAAFNENNPSHNPAMNGRVQLCGVEKGGKNRYKDILPFEHARVKLQNKPEGSCDYINASHLTASRSNKRYIASQGPLPATFEDFWSVVWEQDVRVIIMLTAESEGGQLKCHTYWNDYEYGPIKLRKISEKKASLDLDKYKSNAATTQSTMPSGEASRKRANTTTTLEAPATNPAPAQPDTFVTVRKFALSHSAHPFAPIREITHLHFSSWPDFGAPAQPSHLLALVELANVMQRAALPVETASVMGSSKIANGLAPITWYDEPEADSASRPMLVHCSAGCGRTGAFCTVDSVIDMMKRQRLSKMPGGGQPQVQASTADMLMDLDDAISPMTNRQMSFKFDLDHQPNFDRQMSFTFDLDHQPKFEERQIEAHPTLDLSWMQDNSVDLIQKTVEDFREQRISMVQSLQQYVLCYETVLEWVNRLHEKGRAGPDGRRHRSESYQFA</sequence>
<name>A0A2K0T668_9HYPO</name>
<evidence type="ECO:0000256" key="3">
    <source>
        <dbReference type="SAM" id="MobiDB-lite"/>
    </source>
</evidence>
<feature type="compositionally biased region" description="Basic and acidic residues" evidence="3">
    <location>
        <begin position="197"/>
        <end position="207"/>
    </location>
</feature>
<evidence type="ECO:0000259" key="5">
    <source>
        <dbReference type="PROSITE" id="PS50056"/>
    </source>
</evidence>
<feature type="region of interest" description="Disordered" evidence="3">
    <location>
        <begin position="162"/>
        <end position="284"/>
    </location>
</feature>
<comment type="similarity">
    <text evidence="1">Belongs to the protein-tyrosine phosphatase family. Non-receptor class subfamily.</text>
</comment>
<dbReference type="InterPro" id="IPR000242">
    <property type="entry name" value="PTP_cat"/>
</dbReference>
<dbReference type="OrthoDB" id="6058203at2759"/>
<evidence type="ECO:0000256" key="1">
    <source>
        <dbReference type="ARBA" id="ARBA00009649"/>
    </source>
</evidence>
<evidence type="ECO:0000259" key="4">
    <source>
        <dbReference type="PROSITE" id="PS50055"/>
    </source>
</evidence>
<dbReference type="InterPro" id="IPR050348">
    <property type="entry name" value="Protein-Tyr_Phosphatase"/>
</dbReference>
<dbReference type="PANTHER" id="PTHR19134:SF561">
    <property type="entry name" value="PROTEIN TYROSINE PHOSPHATASE 36E, ISOFORM A"/>
    <property type="match status" value="1"/>
</dbReference>
<feature type="compositionally biased region" description="Polar residues" evidence="3">
    <location>
        <begin position="52"/>
        <end position="69"/>
    </location>
</feature>
<dbReference type="PROSITE" id="PS50055">
    <property type="entry name" value="TYR_PHOSPHATASE_PTP"/>
    <property type="match status" value="1"/>
</dbReference>
<dbReference type="InterPro" id="IPR036873">
    <property type="entry name" value="Rhodanese-like_dom_sf"/>
</dbReference>
<dbReference type="PROSITE" id="PS50056">
    <property type="entry name" value="TYR_PHOSPHATASE_2"/>
    <property type="match status" value="1"/>
</dbReference>
<feature type="region of interest" description="Disordered" evidence="3">
    <location>
        <begin position="1"/>
        <end position="86"/>
    </location>
</feature>
<evidence type="ECO:0000259" key="6">
    <source>
        <dbReference type="PROSITE" id="PS50206"/>
    </source>
</evidence>
<dbReference type="CDD" id="cd01446">
    <property type="entry name" value="DSP_MapKP"/>
    <property type="match status" value="1"/>
</dbReference>
<reference evidence="7 8" key="1">
    <citation type="submission" date="2017-02" db="EMBL/GenBank/DDBJ databases">
        <title>Genomes of Trichoderma spp. with biocontrol activity.</title>
        <authorList>
            <person name="Gardiner D."/>
            <person name="Kazan K."/>
            <person name="Vos C."/>
            <person name="Harvey P."/>
        </authorList>
    </citation>
    <scope>NUCLEOTIDE SEQUENCE [LARGE SCALE GENOMIC DNA]</scope>
    <source>
        <strain evidence="7 8">A5MH</strain>
    </source>
</reference>
<dbReference type="SMART" id="SM00194">
    <property type="entry name" value="PTPc"/>
    <property type="match status" value="1"/>
</dbReference>
<dbReference type="InterPro" id="IPR001763">
    <property type="entry name" value="Rhodanese-like_dom"/>
</dbReference>
<dbReference type="CDD" id="cd18533">
    <property type="entry name" value="PTP_fungal"/>
    <property type="match status" value="1"/>
</dbReference>
<accession>A0A2K0T668</accession>
<dbReference type="Gene3D" id="3.40.250.10">
    <property type="entry name" value="Rhodanese-like domain"/>
    <property type="match status" value="1"/>
</dbReference>
<dbReference type="InterPro" id="IPR016130">
    <property type="entry name" value="Tyr_Pase_AS"/>
</dbReference>
<dbReference type="Pfam" id="PF00581">
    <property type="entry name" value="Rhodanese"/>
    <property type="match status" value="1"/>
</dbReference>
<dbReference type="SMART" id="SM00450">
    <property type="entry name" value="RHOD"/>
    <property type="match status" value="1"/>
</dbReference>
<feature type="compositionally biased region" description="Polar residues" evidence="3">
    <location>
        <begin position="210"/>
        <end position="220"/>
    </location>
</feature>
<proteinExistence type="inferred from homology"/>
<feature type="compositionally biased region" description="Basic and acidic residues" evidence="3">
    <location>
        <begin position="15"/>
        <end position="24"/>
    </location>
</feature>
<dbReference type="SUPFAM" id="SSF52821">
    <property type="entry name" value="Rhodanese/Cell cycle control phosphatase"/>
    <property type="match status" value="1"/>
</dbReference>
<feature type="region of interest" description="Disordered" evidence="3">
    <location>
        <begin position="676"/>
        <end position="710"/>
    </location>
</feature>
<feature type="compositionally biased region" description="Basic and acidic residues" evidence="3">
    <location>
        <begin position="259"/>
        <end position="275"/>
    </location>
</feature>
<dbReference type="PANTHER" id="PTHR19134">
    <property type="entry name" value="RECEPTOR-TYPE TYROSINE-PROTEIN PHOSPHATASE"/>
    <property type="match status" value="1"/>
</dbReference>
<dbReference type="EC" id="3.1.3.48" evidence="2"/>
<organism evidence="7 8">
    <name type="scientific">Trichoderma gamsii</name>
    <dbReference type="NCBI Taxonomy" id="398673"/>
    <lineage>
        <taxon>Eukaryota</taxon>
        <taxon>Fungi</taxon>
        <taxon>Dikarya</taxon>
        <taxon>Ascomycota</taxon>
        <taxon>Pezizomycotina</taxon>
        <taxon>Sordariomycetes</taxon>
        <taxon>Hypocreomycetidae</taxon>
        <taxon>Hypocreales</taxon>
        <taxon>Hypocreaceae</taxon>
        <taxon>Trichoderma</taxon>
    </lineage>
</organism>
<dbReference type="SUPFAM" id="SSF52799">
    <property type="entry name" value="(Phosphotyrosine protein) phosphatases II"/>
    <property type="match status" value="1"/>
</dbReference>
<feature type="compositionally biased region" description="Polar residues" evidence="3">
    <location>
        <begin position="29"/>
        <end position="44"/>
    </location>
</feature>
<dbReference type="PROSITE" id="PS50206">
    <property type="entry name" value="RHODANESE_3"/>
    <property type="match status" value="1"/>
</dbReference>
<dbReference type="EMBL" id="MTYH01000059">
    <property type="protein sequence ID" value="PNP41014.1"/>
    <property type="molecule type" value="Genomic_DNA"/>
</dbReference>
<dbReference type="PROSITE" id="PS00383">
    <property type="entry name" value="TYR_PHOSPHATASE_1"/>
    <property type="match status" value="1"/>
</dbReference>
<dbReference type="Gene3D" id="3.90.190.10">
    <property type="entry name" value="Protein tyrosine phosphatase superfamily"/>
    <property type="match status" value="1"/>
</dbReference>
<dbReference type="Pfam" id="PF00102">
    <property type="entry name" value="Y_phosphatase"/>
    <property type="match status" value="3"/>
</dbReference>
<dbReference type="AlphaFoldDB" id="A0A2K0T668"/>
<evidence type="ECO:0000256" key="2">
    <source>
        <dbReference type="ARBA" id="ARBA00013064"/>
    </source>
</evidence>
<evidence type="ECO:0000313" key="7">
    <source>
        <dbReference type="EMBL" id="PNP41014.1"/>
    </source>
</evidence>
<feature type="domain" description="Tyrosine-protein phosphatase" evidence="4">
    <location>
        <begin position="562"/>
        <end position="951"/>
    </location>
</feature>
<feature type="region of interest" description="Disordered" evidence="3">
    <location>
        <begin position="429"/>
        <end position="449"/>
    </location>
</feature>
<gene>
    <name evidence="7" type="ORF">TGAMA5MH_06881</name>
</gene>
<dbReference type="SMART" id="SM00404">
    <property type="entry name" value="PTPc_motif"/>
    <property type="match status" value="1"/>
</dbReference>
<dbReference type="InterPro" id="IPR003595">
    <property type="entry name" value="Tyr_Pase_cat"/>
</dbReference>
<feature type="domain" description="Rhodanese" evidence="6">
    <location>
        <begin position="315"/>
        <end position="432"/>
    </location>
</feature>
<feature type="domain" description="Tyrosine specific protein phosphatases" evidence="5">
    <location>
        <begin position="797"/>
        <end position="825"/>
    </location>
</feature>
<dbReference type="InterPro" id="IPR029021">
    <property type="entry name" value="Prot-tyrosine_phosphatase-like"/>
</dbReference>
<comment type="caution">
    <text evidence="7">The sequence shown here is derived from an EMBL/GenBank/DDBJ whole genome shotgun (WGS) entry which is preliminary data.</text>
</comment>
<protein>
    <recommendedName>
        <fullName evidence="2">protein-tyrosine-phosphatase</fullName>
        <ecNumber evidence="2">3.1.3.48</ecNumber>
    </recommendedName>
</protein>
<dbReference type="InterPro" id="IPR000387">
    <property type="entry name" value="Tyr_Pase_dom"/>
</dbReference>
<dbReference type="PRINTS" id="PR00700">
    <property type="entry name" value="PRTYPHPHTASE"/>
</dbReference>
<evidence type="ECO:0000313" key="8">
    <source>
        <dbReference type="Proteomes" id="UP000236546"/>
    </source>
</evidence>